<feature type="transmembrane region" description="Helical" evidence="2">
    <location>
        <begin position="545"/>
        <end position="563"/>
    </location>
</feature>
<evidence type="ECO:0000256" key="1">
    <source>
        <dbReference type="SAM" id="MobiDB-lite"/>
    </source>
</evidence>
<dbReference type="SUPFAM" id="SSF52540">
    <property type="entry name" value="P-loop containing nucleoside triphosphate hydrolases"/>
    <property type="match status" value="1"/>
</dbReference>
<keyword evidence="2" id="KW-0472">Membrane</keyword>
<evidence type="ECO:0000313" key="5">
    <source>
        <dbReference type="Proteomes" id="UP001183388"/>
    </source>
</evidence>
<dbReference type="InterPro" id="IPR027417">
    <property type="entry name" value="P-loop_NTPase"/>
</dbReference>
<feature type="transmembrane region" description="Helical" evidence="2">
    <location>
        <begin position="36"/>
        <end position="58"/>
    </location>
</feature>
<comment type="caution">
    <text evidence="4">The sequence shown here is derived from an EMBL/GenBank/DDBJ whole genome shotgun (WGS) entry which is preliminary data.</text>
</comment>
<dbReference type="Pfam" id="PF05729">
    <property type="entry name" value="NACHT"/>
    <property type="match status" value="1"/>
</dbReference>
<keyword evidence="2" id="KW-1133">Transmembrane helix</keyword>
<dbReference type="RefSeq" id="WP_311633333.1">
    <property type="nucleotide sequence ID" value="NZ_JAVREN010000067.1"/>
</dbReference>
<feature type="transmembrane region" description="Helical" evidence="2">
    <location>
        <begin position="613"/>
        <end position="633"/>
    </location>
</feature>
<dbReference type="InterPro" id="IPR007111">
    <property type="entry name" value="NACHT_NTPase"/>
</dbReference>
<feature type="transmembrane region" description="Helical" evidence="2">
    <location>
        <begin position="12"/>
        <end position="30"/>
    </location>
</feature>
<protein>
    <submittedName>
        <fullName evidence="4">NACHT domain-containing protein</fullName>
    </submittedName>
</protein>
<sequence>MRWSRGREWGRWALEWTAAPAAVGMAAAWPGNGPGAAAAVASLVAAATGLAGLLAGWARAARRPAPDPRQLAAAADLLARLVRRQWEAEAELRQLTDPAPLPVAWRDCRLPGVADHAELTGGPFAVRADEPDALARAFLGLPRRRLVLAGAAGSGKTTLAVLLTLALLRARRGGTEVPVPVPLPLASFDPAREAPLRWLVRRLTADYPALADTASFGHRAVEELVREGAVLPVLDGLDELPPGARAAALRALRERYPAAAPLVLTCRTDVYAAAVVRAGLLPGAAVAEPAPVRTADALDLLRLATPPGPRQRGWDRLAAHLARDPAGPAAVALSAPLVVALARAVYAGPPPAGDPAELADRGRFPTAEAIEDHLLDRLVPALYGRAGHPEPERAGLHLAGLARCLEGQGTQEFAWWRLYRSVPALAAAWSRALLWSAAGTALVLPPLLWGWRTAAGQAIGGSPAAALPWAWYFFATVLALQVVAAALPRGAGGPATVARAVLVPALAVPAGLLAALAARPLLPAADVPGQVGPVEFFGPSAGETAASYLLLFLATGVPAPPAAPSRAGFALRRRGLGRGLARTAGVALAVSVPLALSVAWVSGRRLVPAPEDWRAAVVIAALLAAGVAALRWVRTPGSAEDVTTLRASVRGDRRMCAVHSACCLALALVPPLTARALHGDLPGPFAVLRPAAAVAVLFYLVPALAASAWPHWVLARAALAVRGRLPWRAGPFLAEAHRLGVLRRSGPAYQFRHARLQRRLAARAGSGAAGRRGLPGGGPGREGPGPLSRSRGRPA</sequence>
<feature type="transmembrane region" description="Helical" evidence="2">
    <location>
        <begin position="692"/>
        <end position="714"/>
    </location>
</feature>
<evidence type="ECO:0000259" key="3">
    <source>
        <dbReference type="PROSITE" id="PS50837"/>
    </source>
</evidence>
<organism evidence="4 5">
    <name type="scientific">Streptomyces boetiae</name>
    <dbReference type="NCBI Taxonomy" id="3075541"/>
    <lineage>
        <taxon>Bacteria</taxon>
        <taxon>Bacillati</taxon>
        <taxon>Actinomycetota</taxon>
        <taxon>Actinomycetes</taxon>
        <taxon>Kitasatosporales</taxon>
        <taxon>Streptomycetaceae</taxon>
        <taxon>Streptomyces</taxon>
    </lineage>
</organism>
<dbReference type="Proteomes" id="UP001183388">
    <property type="component" value="Unassembled WGS sequence"/>
</dbReference>
<feature type="compositionally biased region" description="Gly residues" evidence="1">
    <location>
        <begin position="767"/>
        <end position="783"/>
    </location>
</feature>
<keyword evidence="2" id="KW-0812">Transmembrane</keyword>
<keyword evidence="5" id="KW-1185">Reference proteome</keyword>
<reference evidence="5" key="1">
    <citation type="submission" date="2023-07" db="EMBL/GenBank/DDBJ databases">
        <title>30 novel species of actinomycetes from the DSMZ collection.</title>
        <authorList>
            <person name="Nouioui I."/>
        </authorList>
    </citation>
    <scope>NUCLEOTIDE SEQUENCE [LARGE SCALE GENOMIC DNA]</scope>
    <source>
        <strain evidence="5">DSM 44917</strain>
    </source>
</reference>
<feature type="transmembrane region" description="Helical" evidence="2">
    <location>
        <begin position="469"/>
        <end position="488"/>
    </location>
</feature>
<evidence type="ECO:0000256" key="2">
    <source>
        <dbReference type="SAM" id="Phobius"/>
    </source>
</evidence>
<dbReference type="EMBL" id="JAVREN010000067">
    <property type="protein sequence ID" value="MDT0310365.1"/>
    <property type="molecule type" value="Genomic_DNA"/>
</dbReference>
<feature type="transmembrane region" description="Helical" evidence="2">
    <location>
        <begin position="654"/>
        <end position="672"/>
    </location>
</feature>
<name>A0ABU2LFY0_9ACTN</name>
<dbReference type="PROSITE" id="PS50837">
    <property type="entry name" value="NACHT"/>
    <property type="match status" value="1"/>
</dbReference>
<proteinExistence type="predicted"/>
<accession>A0ABU2LFY0</accession>
<feature type="region of interest" description="Disordered" evidence="1">
    <location>
        <begin position="762"/>
        <end position="795"/>
    </location>
</feature>
<feature type="transmembrane region" description="Helical" evidence="2">
    <location>
        <begin position="500"/>
        <end position="518"/>
    </location>
</feature>
<feature type="domain" description="NACHT" evidence="3">
    <location>
        <begin position="144"/>
        <end position="269"/>
    </location>
</feature>
<evidence type="ECO:0000313" key="4">
    <source>
        <dbReference type="EMBL" id="MDT0310365.1"/>
    </source>
</evidence>
<feature type="transmembrane region" description="Helical" evidence="2">
    <location>
        <begin position="428"/>
        <end position="449"/>
    </location>
</feature>
<dbReference type="Gene3D" id="3.40.50.300">
    <property type="entry name" value="P-loop containing nucleotide triphosphate hydrolases"/>
    <property type="match status" value="1"/>
</dbReference>
<gene>
    <name evidence="4" type="ORF">RM780_25945</name>
</gene>
<feature type="transmembrane region" description="Helical" evidence="2">
    <location>
        <begin position="584"/>
        <end position="601"/>
    </location>
</feature>